<accession>A0ABV0ZL80</accession>
<feature type="transmembrane region" description="Helical" evidence="1">
    <location>
        <begin position="74"/>
        <end position="97"/>
    </location>
</feature>
<dbReference type="Proteomes" id="UP001469553">
    <property type="component" value="Unassembled WGS sequence"/>
</dbReference>
<dbReference type="EMBL" id="JAHRIP010066498">
    <property type="protein sequence ID" value="MEQ2306720.1"/>
    <property type="molecule type" value="Genomic_DNA"/>
</dbReference>
<organism evidence="2 3">
    <name type="scientific">Ameca splendens</name>
    <dbReference type="NCBI Taxonomy" id="208324"/>
    <lineage>
        <taxon>Eukaryota</taxon>
        <taxon>Metazoa</taxon>
        <taxon>Chordata</taxon>
        <taxon>Craniata</taxon>
        <taxon>Vertebrata</taxon>
        <taxon>Euteleostomi</taxon>
        <taxon>Actinopterygii</taxon>
        <taxon>Neopterygii</taxon>
        <taxon>Teleostei</taxon>
        <taxon>Neoteleostei</taxon>
        <taxon>Acanthomorphata</taxon>
        <taxon>Ovalentaria</taxon>
        <taxon>Atherinomorphae</taxon>
        <taxon>Cyprinodontiformes</taxon>
        <taxon>Goodeidae</taxon>
        <taxon>Ameca</taxon>
    </lineage>
</organism>
<evidence type="ECO:0000256" key="1">
    <source>
        <dbReference type="SAM" id="Phobius"/>
    </source>
</evidence>
<feature type="transmembrane region" description="Helical" evidence="1">
    <location>
        <begin position="35"/>
        <end position="54"/>
    </location>
</feature>
<reference evidence="2 3" key="1">
    <citation type="submission" date="2021-06" db="EMBL/GenBank/DDBJ databases">
        <authorList>
            <person name="Palmer J.M."/>
        </authorList>
    </citation>
    <scope>NUCLEOTIDE SEQUENCE [LARGE SCALE GENOMIC DNA]</scope>
    <source>
        <strain evidence="2 3">AS_MEX2019</strain>
        <tissue evidence="2">Muscle</tissue>
    </source>
</reference>
<keyword evidence="1" id="KW-0812">Transmembrane</keyword>
<keyword evidence="3" id="KW-1185">Reference proteome</keyword>
<comment type="caution">
    <text evidence="2">The sequence shown here is derived from an EMBL/GenBank/DDBJ whole genome shotgun (WGS) entry which is preliminary data.</text>
</comment>
<protein>
    <submittedName>
        <fullName evidence="2">Uncharacterized protein</fullName>
    </submittedName>
</protein>
<keyword evidence="1" id="KW-0472">Membrane</keyword>
<keyword evidence="1" id="KW-1133">Transmembrane helix</keyword>
<gene>
    <name evidence="2" type="ORF">AMECASPLE_011159</name>
</gene>
<proteinExistence type="predicted"/>
<evidence type="ECO:0000313" key="3">
    <source>
        <dbReference type="Proteomes" id="UP001469553"/>
    </source>
</evidence>
<name>A0ABV0ZL80_9TELE</name>
<sequence length="189" mass="20580">MQERHSRPPFILPGGEAVPACSPYHMASPPFPSSCYSLSPSLLGVLWMIPGVGVRGGGGLQLLAVMGNTTARSVAFFLYFFPPCFFPFLLPSSSVSVNQVRQKKAKKKNVHLSCKETTTALFSNFGRKALTTTEAGLAGSRGEVCRAEGGGGRTYQGTRHRYLLETARRCLCASENSYGHCWALWEIEI</sequence>
<evidence type="ECO:0000313" key="2">
    <source>
        <dbReference type="EMBL" id="MEQ2306720.1"/>
    </source>
</evidence>